<reference evidence="8 9" key="1">
    <citation type="submission" date="2016-12" db="EMBL/GenBank/DDBJ databases">
        <title>The genomes of Aspergillus section Nigri reveals drivers in fungal speciation.</title>
        <authorList>
            <consortium name="DOE Joint Genome Institute"/>
            <person name="Vesth T.C."/>
            <person name="Nybo J."/>
            <person name="Theobald S."/>
            <person name="Brandl J."/>
            <person name="Frisvad J.C."/>
            <person name="Nielsen K.F."/>
            <person name="Lyhne E.K."/>
            <person name="Kogle M.E."/>
            <person name="Kuo A."/>
            <person name="Riley R."/>
            <person name="Clum A."/>
            <person name="Nolan M."/>
            <person name="Lipzen A."/>
            <person name="Salamov A."/>
            <person name="Henrissat B."/>
            <person name="Wiebenga A."/>
            <person name="De Vries R.P."/>
            <person name="Grigoriev I.V."/>
            <person name="Mortensen U.H."/>
            <person name="Andersen M.R."/>
            <person name="Baker S.E."/>
        </authorList>
    </citation>
    <scope>NUCLEOTIDE SEQUENCE [LARGE SCALE GENOMIC DNA]</scope>
    <source>
        <strain evidence="8 9">CBS 117.55</strain>
    </source>
</reference>
<comment type="catalytic activity">
    <reaction evidence="5">
        <text>N(6)-[(R)-dihydrolipoyl]-L-lysyl-[protein] + acetyl-CoA = N(6)-[(R)-S(8)-acetyldihydrolipoyl]-L-lysyl-[protein] + CoA</text>
        <dbReference type="Rhea" id="RHEA:17017"/>
        <dbReference type="Rhea" id="RHEA-COMP:10475"/>
        <dbReference type="Rhea" id="RHEA-COMP:10478"/>
        <dbReference type="ChEBI" id="CHEBI:57287"/>
        <dbReference type="ChEBI" id="CHEBI:57288"/>
        <dbReference type="ChEBI" id="CHEBI:83100"/>
        <dbReference type="ChEBI" id="CHEBI:83111"/>
        <dbReference type="EC" id="2.3.1.12"/>
    </reaction>
</comment>
<evidence type="ECO:0000256" key="3">
    <source>
        <dbReference type="ARBA" id="ARBA00022823"/>
    </source>
</evidence>
<dbReference type="OrthoDB" id="537444at2759"/>
<dbReference type="InterPro" id="IPR045257">
    <property type="entry name" value="E2/Pdx1"/>
</dbReference>
<evidence type="ECO:0000256" key="1">
    <source>
        <dbReference type="ARBA" id="ARBA00007317"/>
    </source>
</evidence>
<feature type="domain" description="Lipoyl-binding" evidence="6">
    <location>
        <begin position="29"/>
        <end position="105"/>
    </location>
</feature>
<dbReference type="GO" id="GO:0045254">
    <property type="term" value="C:pyruvate dehydrogenase complex"/>
    <property type="evidence" value="ECO:0007669"/>
    <property type="project" value="UniProtKB-UniRule"/>
</dbReference>
<dbReference type="InterPro" id="IPR004167">
    <property type="entry name" value="PSBD"/>
</dbReference>
<dbReference type="PROSITE" id="PS51826">
    <property type="entry name" value="PSBD"/>
    <property type="match status" value="1"/>
</dbReference>
<accession>A0A317W577</accession>
<dbReference type="EC" id="2.3.1.12" evidence="5"/>
<dbReference type="InterPro" id="IPR023213">
    <property type="entry name" value="CAT-like_dom_sf"/>
</dbReference>
<dbReference type="CDD" id="cd06849">
    <property type="entry name" value="lipoyl_domain"/>
    <property type="match status" value="1"/>
</dbReference>
<dbReference type="GO" id="GO:0005739">
    <property type="term" value="C:mitochondrion"/>
    <property type="evidence" value="ECO:0007669"/>
    <property type="project" value="UniProtKB-SubCell"/>
</dbReference>
<gene>
    <name evidence="8" type="ORF">BO70DRAFT_338517</name>
</gene>
<comment type="subcellular location">
    <subcellularLocation>
        <location evidence="5">Mitochondrion</location>
    </subcellularLocation>
</comment>
<dbReference type="Pfam" id="PF00364">
    <property type="entry name" value="Biotin_lipoyl"/>
    <property type="match status" value="1"/>
</dbReference>
<dbReference type="FunFam" id="2.40.50.100:FF:000010">
    <property type="entry name" value="Acetyltransferase component of pyruvate dehydrogenase complex"/>
    <property type="match status" value="1"/>
</dbReference>
<dbReference type="Pfam" id="PF00198">
    <property type="entry name" value="2-oxoacid_dh"/>
    <property type="match status" value="1"/>
</dbReference>
<evidence type="ECO:0000313" key="8">
    <source>
        <dbReference type="EMBL" id="PWY79290.1"/>
    </source>
</evidence>
<proteinExistence type="inferred from homology"/>
<evidence type="ECO:0000256" key="4">
    <source>
        <dbReference type="ARBA" id="ARBA00023315"/>
    </source>
</evidence>
<protein>
    <recommendedName>
        <fullName evidence="5">Acetyltransferase component of pyruvate dehydrogenase complex</fullName>
        <ecNumber evidence="5">2.3.1.12</ecNumber>
    </recommendedName>
</protein>
<evidence type="ECO:0000259" key="6">
    <source>
        <dbReference type="PROSITE" id="PS50968"/>
    </source>
</evidence>
<dbReference type="RefSeq" id="XP_025398510.1">
    <property type="nucleotide sequence ID" value="XM_025541204.1"/>
</dbReference>
<comment type="similarity">
    <text evidence="1 5">Belongs to the 2-oxoacid dehydrogenase family.</text>
</comment>
<dbReference type="GeneID" id="37063441"/>
<comment type="caution">
    <text evidence="8">The sequence shown here is derived from an EMBL/GenBank/DDBJ whole genome shotgun (WGS) entry which is preliminary data.</text>
</comment>
<keyword evidence="9" id="KW-1185">Reference proteome</keyword>
<evidence type="ECO:0000313" key="9">
    <source>
        <dbReference type="Proteomes" id="UP000247233"/>
    </source>
</evidence>
<comment type="cofactor">
    <cofactor evidence="5">
        <name>(R)-lipoate</name>
        <dbReference type="ChEBI" id="CHEBI:83088"/>
    </cofactor>
    <text evidence="5">Binds 1 lipoyl cofactor covalently.</text>
</comment>
<dbReference type="Gene3D" id="3.30.559.10">
    <property type="entry name" value="Chloramphenicol acetyltransferase-like domain"/>
    <property type="match status" value="1"/>
</dbReference>
<keyword evidence="2 5" id="KW-0808">Transferase</keyword>
<evidence type="ECO:0000256" key="5">
    <source>
        <dbReference type="RuleBase" id="RU361137"/>
    </source>
</evidence>
<dbReference type="GO" id="GO:0004742">
    <property type="term" value="F:dihydrolipoyllysine-residue acetyltransferase activity"/>
    <property type="evidence" value="ECO:0007669"/>
    <property type="project" value="UniProtKB-UniRule"/>
</dbReference>
<organism evidence="8 9">
    <name type="scientific">Aspergillus heteromorphus CBS 117.55</name>
    <dbReference type="NCBI Taxonomy" id="1448321"/>
    <lineage>
        <taxon>Eukaryota</taxon>
        <taxon>Fungi</taxon>
        <taxon>Dikarya</taxon>
        <taxon>Ascomycota</taxon>
        <taxon>Pezizomycotina</taxon>
        <taxon>Eurotiomycetes</taxon>
        <taxon>Eurotiomycetidae</taxon>
        <taxon>Eurotiales</taxon>
        <taxon>Aspergillaceae</taxon>
        <taxon>Aspergillus</taxon>
        <taxon>Aspergillus subgen. Circumdati</taxon>
    </lineage>
</organism>
<dbReference type="InterPro" id="IPR006257">
    <property type="entry name" value="LAT1"/>
</dbReference>
<dbReference type="InterPro" id="IPR036625">
    <property type="entry name" value="E3-bd_dom_sf"/>
</dbReference>
<dbReference type="SUPFAM" id="SSF52777">
    <property type="entry name" value="CoA-dependent acyltransferases"/>
    <property type="match status" value="1"/>
</dbReference>
<dbReference type="STRING" id="1448321.A0A317W577"/>
<feature type="domain" description="Peripheral subunit-binding (PSBD)" evidence="7">
    <location>
        <begin position="160"/>
        <end position="197"/>
    </location>
</feature>
<dbReference type="Gene3D" id="2.40.50.100">
    <property type="match status" value="1"/>
</dbReference>
<dbReference type="InterPro" id="IPR011053">
    <property type="entry name" value="Single_hybrid_motif"/>
</dbReference>
<sequence>MLATALKRPLCSLSARCTRCYASRSLPPHTVIAMPALSPTMTAGNIGMWQKKPGDATAPGDILVEIETDKAQMNLEANEEGVLARVLRESGDRDVPVGTPIAVMVDEGKDVSAFGSFSIGDAPASSSETASISIPECIPITNETISTDERLQPALDRMPKASAAAIRLALDRGVKITGLQGTGRGGQVTEADVSRASTEGVTASAANAAATYIDTPITSMRKVIASRLTQSVQQSPHYLISTSVSVRKLLKLRQVLNASANGRYKLTINDFLIKACAVACTKVPAVNSSWRDDVIRRFQSVDVSVGVATPAGLLTPILRSVEGLGLETISIRVKELAKRARDRKLRPEEFQGGTFTISNVGMNPAIERFSSIINPPQAAILAVGTTRKVVVPIQTTDGTQVGWDEQVVVTASFDHRVVDGVVGAEWMREFKDAVESPQHLLL</sequence>
<dbReference type="NCBIfam" id="TIGR01349">
    <property type="entry name" value="PDHac_trf_mito"/>
    <property type="match status" value="1"/>
</dbReference>
<dbReference type="Pfam" id="PF02817">
    <property type="entry name" value="E3_binding"/>
    <property type="match status" value="1"/>
</dbReference>
<dbReference type="GO" id="GO:0006086">
    <property type="term" value="P:pyruvate decarboxylation to acetyl-CoA"/>
    <property type="evidence" value="ECO:0007669"/>
    <property type="project" value="InterPro"/>
</dbReference>
<dbReference type="EMBL" id="MSFL01000016">
    <property type="protein sequence ID" value="PWY79290.1"/>
    <property type="molecule type" value="Genomic_DNA"/>
</dbReference>
<dbReference type="InterPro" id="IPR001078">
    <property type="entry name" value="2-oxoacid_DH_actylTfrase"/>
</dbReference>
<dbReference type="VEuPathDB" id="FungiDB:BO70DRAFT_338517"/>
<evidence type="ECO:0000256" key="2">
    <source>
        <dbReference type="ARBA" id="ARBA00022679"/>
    </source>
</evidence>
<dbReference type="PANTHER" id="PTHR23151:SF90">
    <property type="entry name" value="DIHYDROLIPOYLLYSINE-RESIDUE ACETYLTRANSFERASE COMPONENT OF PYRUVATE DEHYDROGENASE COMPLEX, MITOCHONDRIAL-RELATED"/>
    <property type="match status" value="1"/>
</dbReference>
<dbReference type="Proteomes" id="UP000247233">
    <property type="component" value="Unassembled WGS sequence"/>
</dbReference>
<keyword evidence="4 5" id="KW-0012">Acyltransferase</keyword>
<comment type="function">
    <text evidence="5">The pyruvate dehydrogenase complex catalyzes the overall conversion of pyruvate to acetyl-CoA and CO(2).</text>
</comment>
<dbReference type="PROSITE" id="PS50968">
    <property type="entry name" value="BIOTINYL_LIPOYL"/>
    <property type="match status" value="1"/>
</dbReference>
<evidence type="ECO:0000259" key="7">
    <source>
        <dbReference type="PROSITE" id="PS51826"/>
    </source>
</evidence>
<dbReference type="SUPFAM" id="SSF47005">
    <property type="entry name" value="Peripheral subunit-binding domain of 2-oxo acid dehydrogenase complex"/>
    <property type="match status" value="1"/>
</dbReference>
<name>A0A317W577_9EURO</name>
<dbReference type="SUPFAM" id="SSF51230">
    <property type="entry name" value="Single hybrid motif"/>
    <property type="match status" value="1"/>
</dbReference>
<dbReference type="AlphaFoldDB" id="A0A317W577"/>
<dbReference type="FunFam" id="3.30.559.10:FF:000003">
    <property type="entry name" value="Acetyltransferase component of pyruvate dehydrogenase complex"/>
    <property type="match status" value="1"/>
</dbReference>
<dbReference type="Gene3D" id="4.10.320.10">
    <property type="entry name" value="E3-binding domain"/>
    <property type="match status" value="1"/>
</dbReference>
<keyword evidence="3 5" id="KW-0450">Lipoyl</keyword>
<dbReference type="PANTHER" id="PTHR23151">
    <property type="entry name" value="DIHYDROLIPOAMIDE ACETYL/SUCCINYL-TRANSFERASE-RELATED"/>
    <property type="match status" value="1"/>
</dbReference>
<dbReference type="InterPro" id="IPR000089">
    <property type="entry name" value="Biotin_lipoyl"/>
</dbReference>